<evidence type="ECO:0000313" key="1">
    <source>
        <dbReference type="EMBL" id="KAJ8004229.1"/>
    </source>
</evidence>
<reference evidence="1" key="1">
    <citation type="submission" date="2021-05" db="EMBL/GenBank/DDBJ databases">
        <authorList>
            <person name="Pan Q."/>
            <person name="Jouanno E."/>
            <person name="Zahm M."/>
            <person name="Klopp C."/>
            <person name="Cabau C."/>
            <person name="Louis A."/>
            <person name="Berthelot C."/>
            <person name="Parey E."/>
            <person name="Roest Crollius H."/>
            <person name="Montfort J."/>
            <person name="Robinson-Rechavi M."/>
            <person name="Bouchez O."/>
            <person name="Lampietro C."/>
            <person name="Lopez Roques C."/>
            <person name="Donnadieu C."/>
            <person name="Postlethwait J."/>
            <person name="Bobe J."/>
            <person name="Dillon D."/>
            <person name="Chandos A."/>
            <person name="von Hippel F."/>
            <person name="Guiguen Y."/>
        </authorList>
    </citation>
    <scope>NUCLEOTIDE SEQUENCE</scope>
    <source>
        <strain evidence="1">YG-Jan2019</strain>
    </source>
</reference>
<name>A0ACC2GKF2_DALPE</name>
<gene>
    <name evidence="1" type="ORF">DPEC_G00156640</name>
</gene>
<comment type="caution">
    <text evidence="1">The sequence shown here is derived from an EMBL/GenBank/DDBJ whole genome shotgun (WGS) entry which is preliminary data.</text>
</comment>
<protein>
    <submittedName>
        <fullName evidence="1">Uncharacterized protein</fullName>
    </submittedName>
</protein>
<proteinExistence type="predicted"/>
<dbReference type="Proteomes" id="UP001157502">
    <property type="component" value="Chromosome 12"/>
</dbReference>
<keyword evidence="2" id="KW-1185">Reference proteome</keyword>
<accession>A0ACC2GKF2</accession>
<dbReference type="EMBL" id="CM055739">
    <property type="protein sequence ID" value="KAJ8004229.1"/>
    <property type="molecule type" value="Genomic_DNA"/>
</dbReference>
<evidence type="ECO:0000313" key="2">
    <source>
        <dbReference type="Proteomes" id="UP001157502"/>
    </source>
</evidence>
<organism evidence="1 2">
    <name type="scientific">Dallia pectoralis</name>
    <name type="common">Alaska blackfish</name>
    <dbReference type="NCBI Taxonomy" id="75939"/>
    <lineage>
        <taxon>Eukaryota</taxon>
        <taxon>Metazoa</taxon>
        <taxon>Chordata</taxon>
        <taxon>Craniata</taxon>
        <taxon>Vertebrata</taxon>
        <taxon>Euteleostomi</taxon>
        <taxon>Actinopterygii</taxon>
        <taxon>Neopterygii</taxon>
        <taxon>Teleostei</taxon>
        <taxon>Protacanthopterygii</taxon>
        <taxon>Esociformes</taxon>
        <taxon>Umbridae</taxon>
        <taxon>Dallia</taxon>
    </lineage>
</organism>
<sequence length="102" mass="11046">MDGLLEEEWTLGSSFWSGSNIARADGVGILMTNLYIRPKASRVVESGRILVLDLEIQGSPLRVINESSMWSLPIPEAQVSPPRLDASPGWGGLQLRTSGRGP</sequence>